<dbReference type="SMART" id="SM00212">
    <property type="entry name" value="UBCc"/>
    <property type="match status" value="1"/>
</dbReference>
<keyword evidence="4 6" id="KW-0067">ATP-binding</keyword>
<dbReference type="GO" id="GO:0004842">
    <property type="term" value="F:ubiquitin-protein transferase activity"/>
    <property type="evidence" value="ECO:0007669"/>
    <property type="project" value="UniProtKB-ARBA"/>
</dbReference>
<keyword evidence="9" id="KW-1185">Reference proteome</keyword>
<evidence type="ECO:0000313" key="8">
    <source>
        <dbReference type="EMBL" id="CAI2382784.1"/>
    </source>
</evidence>
<evidence type="ECO:0000256" key="4">
    <source>
        <dbReference type="ARBA" id="ARBA00022840"/>
    </source>
</evidence>
<evidence type="ECO:0000256" key="2">
    <source>
        <dbReference type="ARBA" id="ARBA00022741"/>
    </source>
</evidence>
<feature type="active site" description="Glycyl thioester intermediate" evidence="5">
    <location>
        <position position="90"/>
    </location>
</feature>
<accession>A0AAD1Y155</accession>
<dbReference type="SUPFAM" id="SSF54495">
    <property type="entry name" value="UBC-like"/>
    <property type="match status" value="1"/>
</dbReference>
<comment type="similarity">
    <text evidence="6">Belongs to the ubiquitin-conjugating enzyme family.</text>
</comment>
<evidence type="ECO:0000259" key="7">
    <source>
        <dbReference type="PROSITE" id="PS50127"/>
    </source>
</evidence>
<dbReference type="InterPro" id="IPR023313">
    <property type="entry name" value="UBQ-conjugating_AS"/>
</dbReference>
<dbReference type="PROSITE" id="PS00183">
    <property type="entry name" value="UBC_1"/>
    <property type="match status" value="1"/>
</dbReference>
<keyword evidence="2 6" id="KW-0547">Nucleotide-binding</keyword>
<protein>
    <recommendedName>
        <fullName evidence="7">UBC core domain-containing protein</fullName>
    </recommendedName>
</protein>
<name>A0AAD1Y155_EUPCR</name>
<evidence type="ECO:0000256" key="6">
    <source>
        <dbReference type="RuleBase" id="RU362109"/>
    </source>
</evidence>
<feature type="domain" description="UBC core" evidence="7">
    <location>
        <begin position="5"/>
        <end position="152"/>
    </location>
</feature>
<reference evidence="8" key="1">
    <citation type="submission" date="2023-07" db="EMBL/GenBank/DDBJ databases">
        <authorList>
            <consortium name="AG Swart"/>
            <person name="Singh M."/>
            <person name="Singh A."/>
            <person name="Seah K."/>
            <person name="Emmerich C."/>
        </authorList>
    </citation>
    <scope>NUCLEOTIDE SEQUENCE</scope>
    <source>
        <strain evidence="8">DP1</strain>
    </source>
</reference>
<sequence length="154" mass="17056">MSALASVKRLHKELIDIGKDPPSGCSAGPIDEKDIHSWQATIEGPDDSPYHGGIFFLKVEFPSNYPFKPPKINFTTKIYHPNINSNGNICLDILKDQWSPALTLSKVLLSITSLLTDPNPDDPLVPEIANIYKDNKETYESNAAEWTRLYASGA</sequence>
<organism evidence="8 9">
    <name type="scientific">Euplotes crassus</name>
    <dbReference type="NCBI Taxonomy" id="5936"/>
    <lineage>
        <taxon>Eukaryota</taxon>
        <taxon>Sar</taxon>
        <taxon>Alveolata</taxon>
        <taxon>Ciliophora</taxon>
        <taxon>Intramacronucleata</taxon>
        <taxon>Spirotrichea</taxon>
        <taxon>Hypotrichia</taxon>
        <taxon>Euplotida</taxon>
        <taxon>Euplotidae</taxon>
        <taxon>Moneuplotes</taxon>
    </lineage>
</organism>
<gene>
    <name evidence="8" type="ORF">ECRASSUSDP1_LOCUS24270</name>
</gene>
<dbReference type="GO" id="GO:0005524">
    <property type="term" value="F:ATP binding"/>
    <property type="evidence" value="ECO:0007669"/>
    <property type="project" value="UniProtKB-UniRule"/>
</dbReference>
<dbReference type="PANTHER" id="PTHR24068">
    <property type="entry name" value="UBIQUITIN-CONJUGATING ENZYME E2"/>
    <property type="match status" value="1"/>
</dbReference>
<dbReference type="InterPro" id="IPR000608">
    <property type="entry name" value="UBC"/>
</dbReference>
<evidence type="ECO:0000256" key="1">
    <source>
        <dbReference type="ARBA" id="ARBA00022679"/>
    </source>
</evidence>
<dbReference type="AlphaFoldDB" id="A0AAD1Y155"/>
<dbReference type="Pfam" id="PF00179">
    <property type="entry name" value="UQ_con"/>
    <property type="match status" value="1"/>
</dbReference>
<evidence type="ECO:0000256" key="5">
    <source>
        <dbReference type="PROSITE-ProRule" id="PRU10133"/>
    </source>
</evidence>
<dbReference type="PROSITE" id="PS50127">
    <property type="entry name" value="UBC_2"/>
    <property type="match status" value="1"/>
</dbReference>
<dbReference type="FunFam" id="3.10.110.10:FF:000010">
    <property type="entry name" value="Ubiquitin-conjugating enzyme E2-16 kDa"/>
    <property type="match status" value="1"/>
</dbReference>
<dbReference type="Gene3D" id="3.10.110.10">
    <property type="entry name" value="Ubiquitin Conjugating Enzyme"/>
    <property type="match status" value="1"/>
</dbReference>
<dbReference type="InterPro" id="IPR016135">
    <property type="entry name" value="UBQ-conjugating_enzyme/RWD"/>
</dbReference>
<comment type="caution">
    <text evidence="8">The sequence shown here is derived from an EMBL/GenBank/DDBJ whole genome shotgun (WGS) entry which is preliminary data.</text>
</comment>
<dbReference type="Proteomes" id="UP001295684">
    <property type="component" value="Unassembled WGS sequence"/>
</dbReference>
<keyword evidence="3 6" id="KW-0833">Ubl conjugation pathway</keyword>
<evidence type="ECO:0000256" key="3">
    <source>
        <dbReference type="ARBA" id="ARBA00022786"/>
    </source>
</evidence>
<dbReference type="EMBL" id="CAMPGE010024979">
    <property type="protein sequence ID" value="CAI2382784.1"/>
    <property type="molecule type" value="Genomic_DNA"/>
</dbReference>
<keyword evidence="1" id="KW-0808">Transferase</keyword>
<evidence type="ECO:0000313" key="9">
    <source>
        <dbReference type="Proteomes" id="UP001295684"/>
    </source>
</evidence>
<proteinExistence type="inferred from homology"/>